<gene>
    <name evidence="2" type="ORF">LR48_Vigan01g130300</name>
</gene>
<dbReference type="AlphaFoldDB" id="A0A0L9TMC9"/>
<sequence>MASGGSDTPPSPSRKSDKAKGKKSYVVKLLPQINTANASSQPTTPTSTSTGRYVPPPLEVPAFIPTPPLLHRMKVPIQVQMSDVEDISSRRPMITPIGEGFYPSKTASKAIITTIKQHFDEPWLTWGQIPNRDKEFSSSVLRKKCDTVKKNQTPEKGGCLHTRGSINVHDHANRLQAPDANEPESHLGARQSFDGSNI</sequence>
<feature type="region of interest" description="Disordered" evidence="1">
    <location>
        <begin position="1"/>
        <end position="56"/>
    </location>
</feature>
<evidence type="ECO:0000313" key="2">
    <source>
        <dbReference type="EMBL" id="KOM31748.1"/>
    </source>
</evidence>
<dbReference type="EMBL" id="CM003371">
    <property type="protein sequence ID" value="KOM31748.1"/>
    <property type="molecule type" value="Genomic_DNA"/>
</dbReference>
<feature type="region of interest" description="Disordered" evidence="1">
    <location>
        <begin position="151"/>
        <end position="198"/>
    </location>
</feature>
<accession>A0A0L9TMC9</accession>
<reference evidence="3" key="1">
    <citation type="journal article" date="2015" name="Proc. Natl. Acad. Sci. U.S.A.">
        <title>Genome sequencing of adzuki bean (Vigna angularis) provides insight into high starch and low fat accumulation and domestication.</title>
        <authorList>
            <person name="Yang K."/>
            <person name="Tian Z."/>
            <person name="Chen C."/>
            <person name="Luo L."/>
            <person name="Zhao B."/>
            <person name="Wang Z."/>
            <person name="Yu L."/>
            <person name="Li Y."/>
            <person name="Sun Y."/>
            <person name="Li W."/>
            <person name="Chen Y."/>
            <person name="Li Y."/>
            <person name="Zhang Y."/>
            <person name="Ai D."/>
            <person name="Zhao J."/>
            <person name="Shang C."/>
            <person name="Ma Y."/>
            <person name="Wu B."/>
            <person name="Wang M."/>
            <person name="Gao L."/>
            <person name="Sun D."/>
            <person name="Zhang P."/>
            <person name="Guo F."/>
            <person name="Wang W."/>
            <person name="Li Y."/>
            <person name="Wang J."/>
            <person name="Varshney R.K."/>
            <person name="Wang J."/>
            <person name="Ling H.Q."/>
            <person name="Wan P."/>
        </authorList>
    </citation>
    <scope>NUCLEOTIDE SEQUENCE</scope>
    <source>
        <strain evidence="3">cv. Jingnong 6</strain>
    </source>
</reference>
<proteinExistence type="predicted"/>
<protein>
    <submittedName>
        <fullName evidence="2">Uncharacterized protein</fullName>
    </submittedName>
</protein>
<name>A0A0L9TMC9_PHAAN</name>
<organism evidence="2 3">
    <name type="scientific">Phaseolus angularis</name>
    <name type="common">Azuki bean</name>
    <name type="synonym">Vigna angularis</name>
    <dbReference type="NCBI Taxonomy" id="3914"/>
    <lineage>
        <taxon>Eukaryota</taxon>
        <taxon>Viridiplantae</taxon>
        <taxon>Streptophyta</taxon>
        <taxon>Embryophyta</taxon>
        <taxon>Tracheophyta</taxon>
        <taxon>Spermatophyta</taxon>
        <taxon>Magnoliopsida</taxon>
        <taxon>eudicotyledons</taxon>
        <taxon>Gunneridae</taxon>
        <taxon>Pentapetalae</taxon>
        <taxon>rosids</taxon>
        <taxon>fabids</taxon>
        <taxon>Fabales</taxon>
        <taxon>Fabaceae</taxon>
        <taxon>Papilionoideae</taxon>
        <taxon>50 kb inversion clade</taxon>
        <taxon>NPAAA clade</taxon>
        <taxon>indigoferoid/millettioid clade</taxon>
        <taxon>Phaseoleae</taxon>
        <taxon>Vigna</taxon>
    </lineage>
</organism>
<evidence type="ECO:0000313" key="3">
    <source>
        <dbReference type="Proteomes" id="UP000053144"/>
    </source>
</evidence>
<evidence type="ECO:0000256" key="1">
    <source>
        <dbReference type="SAM" id="MobiDB-lite"/>
    </source>
</evidence>
<dbReference type="Gramene" id="KOM31748">
    <property type="protein sequence ID" value="KOM31748"/>
    <property type="gene ID" value="LR48_Vigan01g130300"/>
</dbReference>
<dbReference type="Proteomes" id="UP000053144">
    <property type="component" value="Chromosome 1"/>
</dbReference>
<feature type="compositionally biased region" description="Low complexity" evidence="1">
    <location>
        <begin position="39"/>
        <end position="50"/>
    </location>
</feature>